<dbReference type="InterPro" id="IPR027885">
    <property type="entry name" value="UPF0728"/>
</dbReference>
<dbReference type="Pfam" id="PF15092">
    <property type="entry name" value="UPF0728"/>
    <property type="match status" value="1"/>
</dbReference>
<sequence length="186" mass="21372">MAYIELHYGPYLESGIIKHRTNRIMNLYKYYQKRGNAVELVPTINYDCLEVVAGLRIVFQCKLTFLSQLNYEVFGAHHDPTFLKAIKVVDEFLSRVGHIGPNIKVPGIYKEMFDMFQNYESIIVHNNYPWILSEVAVEGDDYNSSGSSLPDTEKRKNHFSFKDAHSFSGKIKTLKEGAQTRASSHM</sequence>
<dbReference type="GeneID" id="8233169"/>
<reference evidence="2" key="1">
    <citation type="submission" date="2007-04" db="EMBL/GenBank/DDBJ databases">
        <title>Annotation of Pediculus humanus corporis strain USDA.</title>
        <authorList>
            <person name="Kirkness E."/>
            <person name="Hannick L."/>
            <person name="Hass B."/>
            <person name="Bruggner R."/>
            <person name="Lawson D."/>
            <person name="Bidwell S."/>
            <person name="Joardar V."/>
            <person name="Caler E."/>
            <person name="Walenz B."/>
            <person name="Inman J."/>
            <person name="Schobel S."/>
            <person name="Galinsky K."/>
            <person name="Amedeo P."/>
            <person name="Strausberg R."/>
        </authorList>
    </citation>
    <scope>NUCLEOTIDE SEQUENCE</scope>
    <source>
        <strain evidence="2">USDA</strain>
    </source>
</reference>
<name>E0VYJ1_PEDHC</name>
<dbReference type="Proteomes" id="UP000009046">
    <property type="component" value="Unassembled WGS sequence"/>
</dbReference>
<keyword evidence="4" id="KW-1185">Reference proteome</keyword>
<evidence type="ECO:0000313" key="3">
    <source>
        <dbReference type="EnsemblMetazoa" id="PHUM515100-PA"/>
    </source>
</evidence>
<dbReference type="EMBL" id="AAZO01006264">
    <property type="status" value="NOT_ANNOTATED_CDS"/>
    <property type="molecule type" value="Genomic_DNA"/>
</dbReference>
<evidence type="ECO:0000313" key="4">
    <source>
        <dbReference type="Proteomes" id="UP000009046"/>
    </source>
</evidence>
<evidence type="ECO:0000313" key="2">
    <source>
        <dbReference type="EMBL" id="EEB18447.1"/>
    </source>
</evidence>
<protein>
    <submittedName>
        <fullName evidence="2 3">Uncharacterized protein</fullName>
    </submittedName>
</protein>
<evidence type="ECO:0000256" key="1">
    <source>
        <dbReference type="ARBA" id="ARBA00009973"/>
    </source>
</evidence>
<reference evidence="3" key="3">
    <citation type="submission" date="2020-05" db="UniProtKB">
        <authorList>
            <consortium name="EnsemblMetazoa"/>
        </authorList>
    </citation>
    <scope>IDENTIFICATION</scope>
    <source>
        <strain evidence="3">USDA</strain>
    </source>
</reference>
<dbReference type="AlphaFoldDB" id="E0VYJ1"/>
<dbReference type="HOGENOM" id="CLU_1456114_0_0_1"/>
<accession>E0VYJ1</accession>
<dbReference type="VEuPathDB" id="VectorBase:PHUM515100"/>
<dbReference type="EnsemblMetazoa" id="PHUM515100-RA">
    <property type="protein sequence ID" value="PHUM515100-PA"/>
    <property type="gene ID" value="PHUM515100"/>
</dbReference>
<gene>
    <name evidence="3" type="primary">8233169</name>
    <name evidence="2" type="ORF">Phum_PHUM515100</name>
</gene>
<organism>
    <name type="scientific">Pediculus humanus subsp. corporis</name>
    <name type="common">Body louse</name>
    <dbReference type="NCBI Taxonomy" id="121224"/>
    <lineage>
        <taxon>Eukaryota</taxon>
        <taxon>Metazoa</taxon>
        <taxon>Ecdysozoa</taxon>
        <taxon>Arthropoda</taxon>
        <taxon>Hexapoda</taxon>
        <taxon>Insecta</taxon>
        <taxon>Pterygota</taxon>
        <taxon>Neoptera</taxon>
        <taxon>Paraneoptera</taxon>
        <taxon>Psocodea</taxon>
        <taxon>Troctomorpha</taxon>
        <taxon>Phthiraptera</taxon>
        <taxon>Anoplura</taxon>
        <taxon>Pediculidae</taxon>
        <taxon>Pediculus</taxon>
    </lineage>
</organism>
<dbReference type="RefSeq" id="XP_002431185.1">
    <property type="nucleotide sequence ID" value="XM_002431140.1"/>
</dbReference>
<dbReference type="EMBL" id="DS235845">
    <property type="protein sequence ID" value="EEB18447.1"/>
    <property type="molecule type" value="Genomic_DNA"/>
</dbReference>
<dbReference type="CTD" id="8233169"/>
<reference evidence="2" key="2">
    <citation type="submission" date="2007-04" db="EMBL/GenBank/DDBJ databases">
        <title>The genome of the human body louse.</title>
        <authorList>
            <consortium name="The Human Body Louse Genome Consortium"/>
            <person name="Kirkness E."/>
            <person name="Walenz B."/>
            <person name="Hass B."/>
            <person name="Bruggner R."/>
            <person name="Strausberg R."/>
        </authorList>
    </citation>
    <scope>NUCLEOTIDE SEQUENCE</scope>
    <source>
        <strain evidence="2">USDA</strain>
    </source>
</reference>
<comment type="similarity">
    <text evidence="1">Belongs to the UPF0728 family.</text>
</comment>
<proteinExistence type="inferred from homology"/>
<dbReference type="KEGG" id="phu:Phum_PHUM515100"/>
<dbReference type="OrthoDB" id="10003460at2759"/>
<dbReference type="InParanoid" id="E0VYJ1"/>